<protein>
    <submittedName>
        <fullName evidence="4">Uncharacterized protein</fullName>
    </submittedName>
</protein>
<accession>A0AAN7C8U2</accession>
<dbReference type="EMBL" id="MU860159">
    <property type="protein sequence ID" value="KAK4237041.1"/>
    <property type="molecule type" value="Genomic_DNA"/>
</dbReference>
<evidence type="ECO:0000256" key="1">
    <source>
        <dbReference type="SAM" id="Coils"/>
    </source>
</evidence>
<gene>
    <name evidence="4" type="ORF">C8A03DRAFT_35036</name>
</gene>
<reference evidence="4" key="1">
    <citation type="journal article" date="2023" name="Mol. Phylogenet. Evol.">
        <title>Genome-scale phylogeny and comparative genomics of the fungal order Sordariales.</title>
        <authorList>
            <person name="Hensen N."/>
            <person name="Bonometti L."/>
            <person name="Westerberg I."/>
            <person name="Brannstrom I.O."/>
            <person name="Guillou S."/>
            <person name="Cros-Aarteil S."/>
            <person name="Calhoun S."/>
            <person name="Haridas S."/>
            <person name="Kuo A."/>
            <person name="Mondo S."/>
            <person name="Pangilinan J."/>
            <person name="Riley R."/>
            <person name="LaButti K."/>
            <person name="Andreopoulos B."/>
            <person name="Lipzen A."/>
            <person name="Chen C."/>
            <person name="Yan M."/>
            <person name="Daum C."/>
            <person name="Ng V."/>
            <person name="Clum A."/>
            <person name="Steindorff A."/>
            <person name="Ohm R.A."/>
            <person name="Martin F."/>
            <person name="Silar P."/>
            <person name="Natvig D.O."/>
            <person name="Lalanne C."/>
            <person name="Gautier V."/>
            <person name="Ament-Velasquez S.L."/>
            <person name="Kruys A."/>
            <person name="Hutchinson M.I."/>
            <person name="Powell A.J."/>
            <person name="Barry K."/>
            <person name="Miller A.N."/>
            <person name="Grigoriev I.V."/>
            <person name="Debuchy R."/>
            <person name="Gladieux P."/>
            <person name="Hiltunen Thoren M."/>
            <person name="Johannesson H."/>
        </authorList>
    </citation>
    <scope>NUCLEOTIDE SEQUENCE</scope>
    <source>
        <strain evidence="4">CBS 532.94</strain>
    </source>
</reference>
<proteinExistence type="predicted"/>
<dbReference type="AlphaFoldDB" id="A0AAN7C8U2"/>
<feature type="transmembrane region" description="Helical" evidence="2">
    <location>
        <begin position="45"/>
        <end position="71"/>
    </location>
</feature>
<keyword evidence="5" id="KW-1185">Reference proteome</keyword>
<keyword evidence="2" id="KW-0812">Transmembrane</keyword>
<keyword evidence="3" id="KW-0732">Signal</keyword>
<evidence type="ECO:0000313" key="4">
    <source>
        <dbReference type="EMBL" id="KAK4237041.1"/>
    </source>
</evidence>
<evidence type="ECO:0000256" key="2">
    <source>
        <dbReference type="SAM" id="Phobius"/>
    </source>
</evidence>
<sequence>MDSPILALALVALVFILAVAGDAVSAAFANGFEMMSELIKEGRTVVTGVQLIFINLFVASMLAPYLVSLWGSLPTVASRARQVLESSIAGTTRRANLARESAITVAWGYINALKATTLAGILSWVSGRLVLPLLLFVARPFVPAILRKYFLWKNWAMDRAEDFVNYVCVDMEKRAERRRVREARELALAAQLTKLEQLNKANAKAYRNAVEAYQEGTRSVGWSHGKYEYLRPAPQAAPAAAVVPEDGPVERLGLWTRLCQRIDINVYWINQSIIRIDSAMARNKDSIAVLEVQLASRSKELEAIQDKILDCRAQAMLTWRKAQSVPSRAIIRPARQIEEESTRPSEDGSLHERVQAANRRALAMHRKSALVTTATTTTTTTTMVTTTNTASVHAPPADVPTTSTTSTTIATTIAEPTPSAVVHEVPPSSPTPEEILTIAAATPLPRTKEEIAIEKAHESIKQNYA</sequence>
<keyword evidence="1" id="KW-0175">Coiled coil</keyword>
<dbReference type="Proteomes" id="UP001303760">
    <property type="component" value="Unassembled WGS sequence"/>
</dbReference>
<comment type="caution">
    <text evidence="4">The sequence shown here is derived from an EMBL/GenBank/DDBJ whole genome shotgun (WGS) entry which is preliminary data.</text>
</comment>
<organism evidence="4 5">
    <name type="scientific">Achaetomium macrosporum</name>
    <dbReference type="NCBI Taxonomy" id="79813"/>
    <lineage>
        <taxon>Eukaryota</taxon>
        <taxon>Fungi</taxon>
        <taxon>Dikarya</taxon>
        <taxon>Ascomycota</taxon>
        <taxon>Pezizomycotina</taxon>
        <taxon>Sordariomycetes</taxon>
        <taxon>Sordariomycetidae</taxon>
        <taxon>Sordariales</taxon>
        <taxon>Chaetomiaceae</taxon>
        <taxon>Achaetomium</taxon>
    </lineage>
</organism>
<evidence type="ECO:0000256" key="3">
    <source>
        <dbReference type="SAM" id="SignalP"/>
    </source>
</evidence>
<keyword evidence="2" id="KW-0472">Membrane</keyword>
<feature type="chain" id="PRO_5042984587" evidence="3">
    <location>
        <begin position="21"/>
        <end position="465"/>
    </location>
</feature>
<evidence type="ECO:0000313" key="5">
    <source>
        <dbReference type="Proteomes" id="UP001303760"/>
    </source>
</evidence>
<feature type="transmembrane region" description="Helical" evidence="2">
    <location>
        <begin position="102"/>
        <end position="124"/>
    </location>
</feature>
<feature type="signal peptide" evidence="3">
    <location>
        <begin position="1"/>
        <end position="20"/>
    </location>
</feature>
<name>A0AAN7C8U2_9PEZI</name>
<reference evidence="4" key="2">
    <citation type="submission" date="2023-05" db="EMBL/GenBank/DDBJ databases">
        <authorList>
            <consortium name="Lawrence Berkeley National Laboratory"/>
            <person name="Steindorff A."/>
            <person name="Hensen N."/>
            <person name="Bonometti L."/>
            <person name="Westerberg I."/>
            <person name="Brannstrom I.O."/>
            <person name="Guillou S."/>
            <person name="Cros-Aarteil S."/>
            <person name="Calhoun S."/>
            <person name="Haridas S."/>
            <person name="Kuo A."/>
            <person name="Mondo S."/>
            <person name="Pangilinan J."/>
            <person name="Riley R."/>
            <person name="Labutti K."/>
            <person name="Andreopoulos B."/>
            <person name="Lipzen A."/>
            <person name="Chen C."/>
            <person name="Yanf M."/>
            <person name="Daum C."/>
            <person name="Ng V."/>
            <person name="Clum A."/>
            <person name="Ohm R."/>
            <person name="Martin F."/>
            <person name="Silar P."/>
            <person name="Natvig D."/>
            <person name="Lalanne C."/>
            <person name="Gautier V."/>
            <person name="Ament-Velasquez S.L."/>
            <person name="Kruys A."/>
            <person name="Hutchinson M.I."/>
            <person name="Powell A.J."/>
            <person name="Barry K."/>
            <person name="Miller A.N."/>
            <person name="Grigoriev I.V."/>
            <person name="Debuchy R."/>
            <person name="Gladieux P."/>
            <person name="Thoren M.H."/>
            <person name="Johannesson H."/>
        </authorList>
    </citation>
    <scope>NUCLEOTIDE SEQUENCE</scope>
    <source>
        <strain evidence="4">CBS 532.94</strain>
    </source>
</reference>
<feature type="coiled-coil region" evidence="1">
    <location>
        <begin position="188"/>
        <end position="215"/>
    </location>
</feature>
<keyword evidence="2" id="KW-1133">Transmembrane helix</keyword>